<keyword evidence="3" id="KW-1185">Reference proteome</keyword>
<gene>
    <name evidence="2" type="ORF">KQX54_011865</name>
</gene>
<dbReference type="EMBL" id="JAHXZJ010000001">
    <property type="protein sequence ID" value="KAH0567697.1"/>
    <property type="molecule type" value="Genomic_DNA"/>
</dbReference>
<name>A0AAV7J7C3_COTGL</name>
<accession>A0AAV7J7C3</accession>
<protein>
    <submittedName>
        <fullName evidence="2">Uncharacterized protein</fullName>
    </submittedName>
</protein>
<reference evidence="2 3" key="1">
    <citation type="journal article" date="2021" name="J. Hered.">
        <title>A chromosome-level genome assembly of the parasitoid wasp, Cotesia glomerata (Hymenoptera: Braconidae).</title>
        <authorList>
            <person name="Pinto B.J."/>
            <person name="Weis J.J."/>
            <person name="Gamble T."/>
            <person name="Ode P.J."/>
            <person name="Paul R."/>
            <person name="Zaspel J.M."/>
        </authorList>
    </citation>
    <scope>NUCLEOTIDE SEQUENCE [LARGE SCALE GENOMIC DNA]</scope>
    <source>
        <strain evidence="2">CgM1</strain>
    </source>
</reference>
<dbReference type="Proteomes" id="UP000826195">
    <property type="component" value="Unassembled WGS sequence"/>
</dbReference>
<proteinExistence type="predicted"/>
<feature type="region of interest" description="Disordered" evidence="1">
    <location>
        <begin position="1"/>
        <end position="72"/>
    </location>
</feature>
<evidence type="ECO:0000313" key="3">
    <source>
        <dbReference type="Proteomes" id="UP000826195"/>
    </source>
</evidence>
<evidence type="ECO:0000256" key="1">
    <source>
        <dbReference type="SAM" id="MobiDB-lite"/>
    </source>
</evidence>
<organism evidence="2 3">
    <name type="scientific">Cotesia glomerata</name>
    <name type="common">Lepidopteran parasitic wasp</name>
    <name type="synonym">Apanteles glomeratus</name>
    <dbReference type="NCBI Taxonomy" id="32391"/>
    <lineage>
        <taxon>Eukaryota</taxon>
        <taxon>Metazoa</taxon>
        <taxon>Ecdysozoa</taxon>
        <taxon>Arthropoda</taxon>
        <taxon>Hexapoda</taxon>
        <taxon>Insecta</taxon>
        <taxon>Pterygota</taxon>
        <taxon>Neoptera</taxon>
        <taxon>Endopterygota</taxon>
        <taxon>Hymenoptera</taxon>
        <taxon>Apocrita</taxon>
        <taxon>Ichneumonoidea</taxon>
        <taxon>Braconidae</taxon>
        <taxon>Microgastrinae</taxon>
        <taxon>Cotesia</taxon>
    </lineage>
</organism>
<dbReference type="AlphaFoldDB" id="A0AAV7J7C3"/>
<comment type="caution">
    <text evidence="2">The sequence shown here is derived from an EMBL/GenBank/DDBJ whole genome shotgun (WGS) entry which is preliminary data.</text>
</comment>
<feature type="compositionally biased region" description="Basic and acidic residues" evidence="1">
    <location>
        <begin position="62"/>
        <end position="72"/>
    </location>
</feature>
<sequence length="72" mass="7673">MGGNFYKVDISQKGLDANAEEDSPRLGSKASPNLACNMATIKKKEVKSGPVGSRVSEGDDANSEREKDEVSE</sequence>
<evidence type="ECO:0000313" key="2">
    <source>
        <dbReference type="EMBL" id="KAH0567697.1"/>
    </source>
</evidence>